<gene>
    <name evidence="14" type="ORF">SCHCODRAFT_113426</name>
</gene>
<keyword evidence="6" id="KW-0677">Repeat</keyword>
<evidence type="ECO:0000256" key="4">
    <source>
        <dbReference type="ARBA" id="ARBA00022490"/>
    </source>
</evidence>
<evidence type="ECO:0000256" key="2">
    <source>
        <dbReference type="ARBA" id="ARBA00004134"/>
    </source>
</evidence>
<dbReference type="InterPro" id="IPR000261">
    <property type="entry name" value="EH_dom"/>
</dbReference>
<keyword evidence="8 11" id="KW-0175">Coiled coil</keyword>
<dbReference type="GO" id="GO:0006897">
    <property type="term" value="P:endocytosis"/>
    <property type="evidence" value="ECO:0007669"/>
    <property type="project" value="TreeGrafter"/>
</dbReference>
<feature type="region of interest" description="Disordered" evidence="12">
    <location>
        <begin position="231"/>
        <end position="442"/>
    </location>
</feature>
<evidence type="ECO:0000256" key="9">
    <source>
        <dbReference type="ARBA" id="ARBA00023136"/>
    </source>
</evidence>
<evidence type="ECO:0000256" key="10">
    <source>
        <dbReference type="ARBA" id="ARBA00023212"/>
    </source>
</evidence>
<dbReference type="EMBL" id="GL377312">
    <property type="protein sequence ID" value="EFI92982.1"/>
    <property type="molecule type" value="Genomic_DNA"/>
</dbReference>
<feature type="compositionally biased region" description="Low complexity" evidence="12">
    <location>
        <begin position="357"/>
        <end position="368"/>
    </location>
</feature>
<keyword evidence="9" id="KW-0472">Membrane</keyword>
<dbReference type="OMA" id="HEMMTEL"/>
<dbReference type="GeneID" id="9591656"/>
<dbReference type="RefSeq" id="XP_003027885.1">
    <property type="nucleotide sequence ID" value="XM_003027839.1"/>
</dbReference>
<protein>
    <recommendedName>
        <fullName evidence="13">EH domain-containing protein</fullName>
    </recommendedName>
</protein>
<evidence type="ECO:0000313" key="14">
    <source>
        <dbReference type="EMBL" id="EFI92982.1"/>
    </source>
</evidence>
<dbReference type="GO" id="GO:0005768">
    <property type="term" value="C:endosome"/>
    <property type="evidence" value="ECO:0007669"/>
    <property type="project" value="UniProtKB-SubCell"/>
</dbReference>
<dbReference type="VEuPathDB" id="FungiDB:SCHCODRAFT_02641286"/>
<dbReference type="PANTHER" id="PTHR11216">
    <property type="entry name" value="EH DOMAIN"/>
    <property type="match status" value="1"/>
</dbReference>
<evidence type="ECO:0000256" key="5">
    <source>
        <dbReference type="ARBA" id="ARBA00022583"/>
    </source>
</evidence>
<dbReference type="InParanoid" id="D8QHS8"/>
<feature type="compositionally biased region" description="Low complexity" evidence="12">
    <location>
        <begin position="249"/>
        <end position="264"/>
    </location>
</feature>
<sequence>MSAPPNFAPTTDELALADRILAVANDAQNSADPTTLSYSPTLSGDTAVAMFSRAEGIPPEVLFRIWEIVDEGGHGRLSRNGVAAAVRLLGWAQALVEVAKETLAQAGPLPRFAIPELTPAMSDLPPFTPQKRSKYLHIFRIAGATDGILDGNKAQEFLNKSNLPVARLSQIWALADLQRRGFLDGADFAVAMYLTQNLMSKKMEVLPSALPDEIYAFAREGLRMQSLQTQDLPPIPANEQPASLTSPISPTAGARSPTSPTSPRSPRERVPMPIPELSLPPTSPATEVANTPMLSPRSPFSSSPVASPSRLSRAGSPSRLSPADLPLPTSPSAPAMQVSAPTAQLSVPDSGPRRRANSAASSSTSATAGHNIGQIEGPSNTSARNARTMPVRRNKLRSKSMYMPNGPAAAFGSQNVEPAPSNGRLAPQNGGLAPPNEVDEPRKPARQPLMHMTSVPADLMHTSRELMQRPMELYNSSRELYQSSRDMLVPGKTKKRREDLERRLEEAERRTAEAEAERRMLQLLMESMRTDLDRFRGASEELGIHKTIIADLTNENERLKGQLRDARAGTSPSSPNGTFTTLEQENAALRRTVADQEETLRAFQAADSADTSIAQVQAALARENEALRHSRDERVARLQEELAALRSERDADRRLVQGTLDEGERLRAESERVQAESARVQAEGARVQEELAALRARAEAAEREAGEVRARLDAVQRENERLAGGAHVAGGLEHDEVDAPPPAYTLVAEEAVA</sequence>
<feature type="compositionally biased region" description="Polar residues" evidence="12">
    <location>
        <begin position="284"/>
        <end position="293"/>
    </location>
</feature>
<accession>D8QHS8</accession>
<dbReference type="Pfam" id="PF12763">
    <property type="entry name" value="EH"/>
    <property type="match status" value="1"/>
</dbReference>
<evidence type="ECO:0000256" key="12">
    <source>
        <dbReference type="SAM" id="MobiDB-lite"/>
    </source>
</evidence>
<keyword evidence="5" id="KW-0254">Endocytosis</keyword>
<evidence type="ECO:0000256" key="1">
    <source>
        <dbReference type="ARBA" id="ARBA00004125"/>
    </source>
</evidence>
<comment type="subcellular location">
    <subcellularLocation>
        <location evidence="3">Cell membrane</location>
        <topology evidence="3">Peripheral membrane protein</topology>
        <orientation evidence="3">Cytoplasmic side</orientation>
    </subcellularLocation>
    <subcellularLocation>
        <location evidence="2">Cytoplasm</location>
        <location evidence="2">Cytoskeleton</location>
        <location evidence="2">Actin patch</location>
    </subcellularLocation>
    <subcellularLocation>
        <location evidence="1">Endosome membrane</location>
        <topology evidence="1">Peripheral membrane protein</topology>
        <orientation evidence="1">Cytoplasmic side</orientation>
    </subcellularLocation>
</comment>
<evidence type="ECO:0000256" key="7">
    <source>
        <dbReference type="ARBA" id="ARBA00022753"/>
    </source>
</evidence>
<evidence type="ECO:0000313" key="15">
    <source>
        <dbReference type="Proteomes" id="UP000007431"/>
    </source>
</evidence>
<reference evidence="14 15" key="1">
    <citation type="journal article" date="2010" name="Nat. Biotechnol.">
        <title>Genome sequence of the model mushroom Schizophyllum commune.</title>
        <authorList>
            <person name="Ohm R.A."/>
            <person name="de Jong J.F."/>
            <person name="Lugones L.G."/>
            <person name="Aerts A."/>
            <person name="Kothe E."/>
            <person name="Stajich J.E."/>
            <person name="de Vries R.P."/>
            <person name="Record E."/>
            <person name="Levasseur A."/>
            <person name="Baker S.E."/>
            <person name="Bartholomew K.A."/>
            <person name="Coutinho P.M."/>
            <person name="Erdmann S."/>
            <person name="Fowler T.J."/>
            <person name="Gathman A.C."/>
            <person name="Lombard V."/>
            <person name="Henrissat B."/>
            <person name="Knabe N."/>
            <person name="Kuees U."/>
            <person name="Lilly W.W."/>
            <person name="Lindquist E."/>
            <person name="Lucas S."/>
            <person name="Magnuson J.K."/>
            <person name="Piumi F."/>
            <person name="Raudaskoski M."/>
            <person name="Salamov A."/>
            <person name="Schmutz J."/>
            <person name="Schwarze F.W.M.R."/>
            <person name="vanKuyk P.A."/>
            <person name="Horton J.S."/>
            <person name="Grigoriev I.V."/>
            <person name="Woesten H.A.B."/>
        </authorList>
    </citation>
    <scope>NUCLEOTIDE SEQUENCE [LARGE SCALE GENOMIC DNA]</scope>
    <source>
        <strain evidence="15">H4-8 / FGSC 9210</strain>
    </source>
</reference>
<dbReference type="GO" id="GO:0030479">
    <property type="term" value="C:actin cortical patch"/>
    <property type="evidence" value="ECO:0007669"/>
    <property type="project" value="UniProtKB-SubCell"/>
</dbReference>
<keyword evidence="4" id="KW-0963">Cytoplasm</keyword>
<dbReference type="Gene3D" id="1.10.238.10">
    <property type="entry name" value="EF-hand"/>
    <property type="match status" value="2"/>
</dbReference>
<keyword evidence="15" id="KW-1185">Reference proteome</keyword>
<feature type="coiled-coil region" evidence="11">
    <location>
        <begin position="490"/>
        <end position="524"/>
    </location>
</feature>
<dbReference type="InterPro" id="IPR011992">
    <property type="entry name" value="EF-hand-dom_pair"/>
</dbReference>
<dbReference type="AlphaFoldDB" id="D8QHS8"/>
<dbReference type="PROSITE" id="PS50031">
    <property type="entry name" value="EH"/>
    <property type="match status" value="2"/>
</dbReference>
<dbReference type="eggNOG" id="KOG0998">
    <property type="taxonomic scope" value="Eukaryota"/>
</dbReference>
<evidence type="ECO:0000256" key="11">
    <source>
        <dbReference type="SAM" id="Coils"/>
    </source>
</evidence>
<dbReference type="Gene3D" id="6.10.250.3110">
    <property type="match status" value="1"/>
</dbReference>
<evidence type="ECO:0000259" key="13">
    <source>
        <dbReference type="PROSITE" id="PS50031"/>
    </source>
</evidence>
<feature type="domain" description="EH" evidence="13">
    <location>
        <begin position="131"/>
        <end position="221"/>
    </location>
</feature>
<feature type="domain" description="EH" evidence="13">
    <location>
        <begin position="56"/>
        <end position="89"/>
    </location>
</feature>
<dbReference type="KEGG" id="scm:SCHCO_02641286"/>
<proteinExistence type="predicted"/>
<feature type="coiled-coil region" evidence="11">
    <location>
        <begin position="549"/>
        <end position="718"/>
    </location>
</feature>
<dbReference type="GO" id="GO:0016197">
    <property type="term" value="P:endosomal transport"/>
    <property type="evidence" value="ECO:0007669"/>
    <property type="project" value="TreeGrafter"/>
</dbReference>
<feature type="compositionally biased region" description="Low complexity" evidence="12">
    <location>
        <begin position="295"/>
        <end position="313"/>
    </location>
</feature>
<dbReference type="SUPFAM" id="SSF47473">
    <property type="entry name" value="EF-hand"/>
    <property type="match status" value="2"/>
</dbReference>
<dbReference type="CDD" id="cd00052">
    <property type="entry name" value="EH"/>
    <property type="match status" value="1"/>
</dbReference>
<dbReference type="PANTHER" id="PTHR11216:SF173">
    <property type="entry name" value="ACTIN CYTOSKELETON-REGULATORY COMPLEX PROTEIN PAN1"/>
    <property type="match status" value="1"/>
</dbReference>
<keyword evidence="7" id="KW-0967">Endosome</keyword>
<organism evidence="15">
    <name type="scientific">Schizophyllum commune (strain H4-8 / FGSC 9210)</name>
    <name type="common">Split gill fungus</name>
    <dbReference type="NCBI Taxonomy" id="578458"/>
    <lineage>
        <taxon>Eukaryota</taxon>
        <taxon>Fungi</taxon>
        <taxon>Dikarya</taxon>
        <taxon>Basidiomycota</taxon>
        <taxon>Agaricomycotina</taxon>
        <taxon>Agaricomycetes</taxon>
        <taxon>Agaricomycetidae</taxon>
        <taxon>Agaricales</taxon>
        <taxon>Schizophyllaceae</taxon>
        <taxon>Schizophyllum</taxon>
    </lineage>
</organism>
<dbReference type="Proteomes" id="UP000007431">
    <property type="component" value="Unassembled WGS sequence"/>
</dbReference>
<dbReference type="HOGENOM" id="CLU_369667_0_0_1"/>
<evidence type="ECO:0000256" key="8">
    <source>
        <dbReference type="ARBA" id="ARBA00023054"/>
    </source>
</evidence>
<dbReference type="OrthoDB" id="524326at2759"/>
<keyword evidence="10" id="KW-0206">Cytoskeleton</keyword>
<feature type="non-terminal residue" evidence="14">
    <location>
        <position position="753"/>
    </location>
</feature>
<dbReference type="SMART" id="SM00027">
    <property type="entry name" value="EH"/>
    <property type="match status" value="1"/>
</dbReference>
<dbReference type="GO" id="GO:0005886">
    <property type="term" value="C:plasma membrane"/>
    <property type="evidence" value="ECO:0007669"/>
    <property type="project" value="TreeGrafter"/>
</dbReference>
<evidence type="ECO:0000256" key="3">
    <source>
        <dbReference type="ARBA" id="ARBA00004413"/>
    </source>
</evidence>
<evidence type="ECO:0000256" key="6">
    <source>
        <dbReference type="ARBA" id="ARBA00022737"/>
    </source>
</evidence>
<name>D8QHS8_SCHCM</name>
<dbReference type="STRING" id="578458.D8QHS8"/>